<accession>A0A090WJH0</accession>
<dbReference type="Proteomes" id="UP000029641">
    <property type="component" value="Unassembled WGS sequence"/>
</dbReference>
<protein>
    <submittedName>
        <fullName evidence="1">Uncharacterized protein</fullName>
    </submittedName>
</protein>
<proteinExistence type="predicted"/>
<comment type="caution">
    <text evidence="1">The sequence shown here is derived from an EMBL/GenBank/DDBJ whole genome shotgun (WGS) entry which is preliminary data.</text>
</comment>
<evidence type="ECO:0000313" key="1">
    <source>
        <dbReference type="EMBL" id="GAL67607.1"/>
    </source>
</evidence>
<evidence type="ECO:0000313" key="4">
    <source>
        <dbReference type="Proteomes" id="UP000030184"/>
    </source>
</evidence>
<organism evidence="1 3">
    <name type="scientific">Jejuia pallidilutea</name>
    <dbReference type="NCBI Taxonomy" id="504487"/>
    <lineage>
        <taxon>Bacteria</taxon>
        <taxon>Pseudomonadati</taxon>
        <taxon>Bacteroidota</taxon>
        <taxon>Flavobacteriia</taxon>
        <taxon>Flavobacteriales</taxon>
        <taxon>Flavobacteriaceae</taxon>
        <taxon>Jejuia</taxon>
    </lineage>
</organism>
<keyword evidence="4" id="KW-1185">Reference proteome</keyword>
<dbReference type="STRING" id="504487.JCM19538_1422"/>
<dbReference type="RefSeq" id="WP_042244240.1">
    <property type="nucleotide sequence ID" value="NZ_BBNR01000011.1"/>
</dbReference>
<dbReference type="eggNOG" id="ENOG502Z9ZT">
    <property type="taxonomic scope" value="Bacteria"/>
</dbReference>
<dbReference type="Proteomes" id="UP000030184">
    <property type="component" value="Unassembled WGS sequence"/>
</dbReference>
<dbReference type="AlphaFoldDB" id="A0A090WJH0"/>
<dbReference type="OrthoDB" id="9806024at2"/>
<name>A0A090WJH0_9FLAO</name>
<dbReference type="Gene3D" id="3.40.50.11350">
    <property type="match status" value="1"/>
</dbReference>
<evidence type="ECO:0000313" key="3">
    <source>
        <dbReference type="Proteomes" id="UP000029641"/>
    </source>
</evidence>
<dbReference type="EMBL" id="BBNR01000011">
    <property type="protein sequence ID" value="GAL67607.1"/>
    <property type="molecule type" value="Genomic_DNA"/>
</dbReference>
<gene>
    <name evidence="1" type="ORF">JCM19301_894</name>
    <name evidence="2" type="ORF">JCM19538_1422</name>
</gene>
<sequence>MKIKMLKRFLGKKKKSVMLFLHYVQYFSAKQPKTKQIVVCFDGVVPHGGLVDRLKGIISFYQIAKELNYDFKILFDNPFKLSSFLEPNNIDWNFSRKQIQWHPTKTKIIYLINNFGANPMQLIQNSSAIRFYVYANIDYSKSTFPELNQLQLEHNWRESFNTLFKQSSHLSEKLNQIETKPFIAFHSRFTSLMGDFKDTTTKILPCREREVLCDKLLQLINKIILTEAHKAYLFSDSINFIAYVKDKINIKTVEGNPFHMDNFEKTKDTNGHLKTLIDFFMISKSEKVYFLKVNPMYNSSFSKYAAIVGNTKFERLEA</sequence>
<dbReference type="EMBL" id="BBNY01000009">
    <property type="protein sequence ID" value="GAL89427.1"/>
    <property type="molecule type" value="Genomic_DNA"/>
</dbReference>
<reference evidence="4" key="1">
    <citation type="journal article" date="2014" name="Genome Announc.">
        <title>Draft Genome Sequence of Marine Flavobacterium Jejuia pallidilutea Strain 11shimoA1 and Pigmentation Mutants.</title>
        <authorList>
            <person name="Takatani N."/>
            <person name="Nakanishi M."/>
            <person name="Meirelles P."/>
            <person name="Mino S."/>
            <person name="Suda W."/>
            <person name="Oshima K."/>
            <person name="Hattori M."/>
            <person name="Ohkuma M."/>
            <person name="Hosokawa M."/>
            <person name="Miyashita K."/>
            <person name="Thompson F.L."/>
            <person name="Niwa A."/>
            <person name="Sawabe T."/>
            <person name="Sawabe T."/>
        </authorList>
    </citation>
    <scope>NUCLEOTIDE SEQUENCE [LARGE SCALE GENOMIC DNA]</scope>
    <source>
        <strain evidence="4">JCM 19538</strain>
    </source>
</reference>
<evidence type="ECO:0000313" key="2">
    <source>
        <dbReference type="EMBL" id="GAL89427.1"/>
    </source>
</evidence>